<evidence type="ECO:0000313" key="4">
    <source>
        <dbReference type="Proteomes" id="UP001217838"/>
    </source>
</evidence>
<feature type="signal peptide" evidence="2">
    <location>
        <begin position="1"/>
        <end position="16"/>
    </location>
</feature>
<organism evidence="3 4">
    <name type="scientific">Nannocystis radixulma</name>
    <dbReference type="NCBI Taxonomy" id="2995305"/>
    <lineage>
        <taxon>Bacteria</taxon>
        <taxon>Pseudomonadati</taxon>
        <taxon>Myxococcota</taxon>
        <taxon>Polyangia</taxon>
        <taxon>Nannocystales</taxon>
        <taxon>Nannocystaceae</taxon>
        <taxon>Nannocystis</taxon>
    </lineage>
</organism>
<evidence type="ECO:0000313" key="3">
    <source>
        <dbReference type="EMBL" id="MDC0671431.1"/>
    </source>
</evidence>
<dbReference type="Proteomes" id="UP001217838">
    <property type="component" value="Unassembled WGS sequence"/>
</dbReference>
<proteinExistence type="predicted"/>
<protein>
    <submittedName>
        <fullName evidence="3">Uncharacterized protein</fullName>
    </submittedName>
</protein>
<evidence type="ECO:0000256" key="2">
    <source>
        <dbReference type="SAM" id="SignalP"/>
    </source>
</evidence>
<reference evidence="3 4" key="1">
    <citation type="submission" date="2022-11" db="EMBL/GenBank/DDBJ databases">
        <title>Minimal conservation of predation-associated metabolite biosynthetic gene clusters underscores biosynthetic potential of Myxococcota including descriptions for ten novel species: Archangium lansinium sp. nov., Myxococcus landrumus sp. nov., Nannocystis bai.</title>
        <authorList>
            <person name="Ahearne A."/>
            <person name="Stevens C."/>
            <person name="Dowd S."/>
        </authorList>
    </citation>
    <scope>NUCLEOTIDE SEQUENCE [LARGE SCALE GENOMIC DNA]</scope>
    <source>
        <strain evidence="3 4">NCELM</strain>
    </source>
</reference>
<keyword evidence="4" id="KW-1185">Reference proteome</keyword>
<feature type="region of interest" description="Disordered" evidence="1">
    <location>
        <begin position="24"/>
        <end position="76"/>
    </location>
</feature>
<keyword evidence="2" id="KW-0732">Signal</keyword>
<feature type="chain" id="PRO_5045328291" evidence="2">
    <location>
        <begin position="17"/>
        <end position="251"/>
    </location>
</feature>
<accession>A0ABT5BBB7</accession>
<evidence type="ECO:0000256" key="1">
    <source>
        <dbReference type="SAM" id="MobiDB-lite"/>
    </source>
</evidence>
<gene>
    <name evidence="3" type="ORF">POL58_27020</name>
</gene>
<dbReference type="RefSeq" id="WP_272001640.1">
    <property type="nucleotide sequence ID" value="NZ_JAQNDN010000015.1"/>
</dbReference>
<dbReference type="EMBL" id="JAQNDN010000015">
    <property type="protein sequence ID" value="MDC0671431.1"/>
    <property type="molecule type" value="Genomic_DNA"/>
</dbReference>
<comment type="caution">
    <text evidence="3">The sequence shown here is derived from an EMBL/GenBank/DDBJ whole genome shotgun (WGS) entry which is preliminary data.</text>
</comment>
<sequence length="251" mass="25844">MRLLCLSLLLALPACQIIGDPADSNASATDTTTEGPDQTTTTTTTSDGPVTTTAETTTSEGTTTEAQPTTTGTTGPADMCQGLDEAECAAIEGCRTVVGTPLDFAGCNPLPAYLGCAVETDCGLMPTIVCRPNSLEVYAIDDTCVPSDLEVCDSMLPLCGEECLGLDETACTMDPNCTAHFGAPHIEENMAVCVDFANPQFLACDKLQPACPPAVVTVCPEGQPDVVFDVASGCTPPGFESCMDNVAPPCP</sequence>
<name>A0ABT5BBB7_9BACT</name>